<proteinExistence type="predicted"/>
<dbReference type="Gene3D" id="2.120.10.30">
    <property type="entry name" value="TolB, C-terminal domain"/>
    <property type="match status" value="1"/>
</dbReference>
<dbReference type="PANTHER" id="PTHR36842:SF1">
    <property type="entry name" value="PROTEIN TOLB"/>
    <property type="match status" value="1"/>
</dbReference>
<name>A0A844FEZ9_9FIRM</name>
<reference evidence="2 3" key="1">
    <citation type="submission" date="2019-08" db="EMBL/GenBank/DDBJ databases">
        <title>In-depth cultivation of the pig gut microbiome towards novel bacterial diversity and tailored functional studies.</title>
        <authorList>
            <person name="Wylensek D."/>
            <person name="Hitch T.C.A."/>
            <person name="Clavel T."/>
        </authorList>
    </citation>
    <scope>NUCLEOTIDE SEQUENCE [LARGE SCALE GENOMIC DNA]</scope>
    <source>
        <strain evidence="2 3">Med78-601-WT-4W-RMD-3</strain>
    </source>
</reference>
<dbReference type="SUPFAM" id="SSF69304">
    <property type="entry name" value="Tricorn protease N-terminal domain"/>
    <property type="match status" value="1"/>
</dbReference>
<accession>A0A844FEZ9</accession>
<organism evidence="2 3">
    <name type="scientific">Anaerosalibacter bizertensis</name>
    <dbReference type="NCBI Taxonomy" id="932217"/>
    <lineage>
        <taxon>Bacteria</taxon>
        <taxon>Bacillati</taxon>
        <taxon>Bacillota</taxon>
        <taxon>Tissierellia</taxon>
        <taxon>Tissierellales</taxon>
        <taxon>Sporanaerobacteraceae</taxon>
        <taxon>Anaerosalibacter</taxon>
    </lineage>
</organism>
<feature type="signal peptide" evidence="1">
    <location>
        <begin position="1"/>
        <end position="19"/>
    </location>
</feature>
<dbReference type="Proteomes" id="UP000462760">
    <property type="component" value="Unassembled WGS sequence"/>
</dbReference>
<dbReference type="EMBL" id="VULR01000002">
    <property type="protein sequence ID" value="MSS42532.1"/>
    <property type="molecule type" value="Genomic_DNA"/>
</dbReference>
<gene>
    <name evidence="2" type="ORF">FYJ27_02105</name>
</gene>
<dbReference type="AlphaFoldDB" id="A0A844FEZ9"/>
<dbReference type="PANTHER" id="PTHR36842">
    <property type="entry name" value="PROTEIN TOLB HOMOLOG"/>
    <property type="match status" value="1"/>
</dbReference>
<feature type="chain" id="PRO_5039654557" evidence="1">
    <location>
        <begin position="20"/>
        <end position="528"/>
    </location>
</feature>
<sequence length="528" mass="60922">MKKIISLVFLVFLSVVLTSCNTIQNSDTKPADNGLKEKPIEYEIEKIVLSKGYQSLEPNIEILEKNEDVKILVSLGLVESSGIKIDRITENNEEVNIYTNRLLEDDKTQLAIPQAIINLKISDKDNLDDIKFNIINQNYDPIELKFGKSQILNKIYSQFKISPNTTPIVDLVRTKESFIWNIDFSNISETDDWKSPLINLNVKADANTGEVVLSDKEVISEYIDNGLILDYIPGKYLLYKQEEIDGEESTNILWLYNLQNKKKEKLYETNDLIYSATFSPDNKNIAFIENDESISNIFLINTDEKTTNKITPVDYNHTWNMKWKDENNLYFINNDSENKSTLLKYSTTEKKSEEVFSVGKVISDFDFKNDLIVFTEYDEKKLNQNIYITRDGSNLVTIDEGYKISFLNDSTIIYLKNLQNENTNILSLYSLEDNSKITETGVDVKDYIKLDPNNLLIIAKNSSNKDYTIMKYNTENKFSKPIGEITGEVLFYDEALNKCYISLSPPIENEKRHIIYSIDLNKLNINKK</sequence>
<protein>
    <submittedName>
        <fullName evidence="2">Uncharacterized protein</fullName>
    </submittedName>
</protein>
<dbReference type="OrthoDB" id="1947657at2"/>
<evidence type="ECO:0000313" key="2">
    <source>
        <dbReference type="EMBL" id="MSS42532.1"/>
    </source>
</evidence>
<dbReference type="PROSITE" id="PS51257">
    <property type="entry name" value="PROKAR_LIPOPROTEIN"/>
    <property type="match status" value="1"/>
</dbReference>
<evidence type="ECO:0000313" key="3">
    <source>
        <dbReference type="Proteomes" id="UP000462760"/>
    </source>
</evidence>
<evidence type="ECO:0000256" key="1">
    <source>
        <dbReference type="SAM" id="SignalP"/>
    </source>
</evidence>
<keyword evidence="1" id="KW-0732">Signal</keyword>
<dbReference type="RefSeq" id="WP_154482440.1">
    <property type="nucleotide sequence ID" value="NZ_VULR01000002.1"/>
</dbReference>
<dbReference type="InterPro" id="IPR011042">
    <property type="entry name" value="6-blade_b-propeller_TolB-like"/>
</dbReference>
<comment type="caution">
    <text evidence="2">The sequence shown here is derived from an EMBL/GenBank/DDBJ whole genome shotgun (WGS) entry which is preliminary data.</text>
</comment>